<dbReference type="GO" id="GO:0015276">
    <property type="term" value="F:ligand-gated monoatomic ion channel activity"/>
    <property type="evidence" value="ECO:0007669"/>
    <property type="project" value="InterPro"/>
</dbReference>
<dbReference type="Pfam" id="PF10613">
    <property type="entry name" value="Lig_chan-Glu_bd"/>
    <property type="match status" value="1"/>
</dbReference>
<proteinExistence type="predicted"/>
<evidence type="ECO:0000256" key="8">
    <source>
        <dbReference type="ARBA" id="ARBA00023136"/>
    </source>
</evidence>
<evidence type="ECO:0000259" key="17">
    <source>
        <dbReference type="SMART" id="SM00079"/>
    </source>
</evidence>
<protein>
    <submittedName>
        <fullName evidence="18">Uncharacterized protein</fullName>
    </submittedName>
</protein>
<dbReference type="Gene3D" id="3.40.190.10">
    <property type="entry name" value="Periplasmic binding protein-like II"/>
    <property type="match status" value="3"/>
</dbReference>
<evidence type="ECO:0000259" key="16">
    <source>
        <dbReference type="SMART" id="SM00062"/>
    </source>
</evidence>
<comment type="subcellular location">
    <subcellularLocation>
        <location evidence="1">Cell membrane</location>
        <topology evidence="1">Multi-pass membrane protein</topology>
    </subcellularLocation>
</comment>
<dbReference type="SUPFAM" id="SSF53850">
    <property type="entry name" value="Periplasmic binding protein-like II"/>
    <property type="match status" value="1"/>
</dbReference>
<keyword evidence="3" id="KW-1003">Cell membrane</keyword>
<evidence type="ECO:0000256" key="10">
    <source>
        <dbReference type="ARBA" id="ARBA00023180"/>
    </source>
</evidence>
<keyword evidence="7" id="KW-0406">Ion transport</keyword>
<dbReference type="Pfam" id="PF00060">
    <property type="entry name" value="Lig_chan"/>
    <property type="match status" value="1"/>
</dbReference>
<dbReference type="OrthoDB" id="5984008at2759"/>
<feature type="binding site" evidence="13">
    <location>
        <position position="632"/>
    </location>
    <ligand>
        <name>L-glutamate</name>
        <dbReference type="ChEBI" id="CHEBI:29985"/>
    </ligand>
</feature>
<evidence type="ECO:0000256" key="3">
    <source>
        <dbReference type="ARBA" id="ARBA00022475"/>
    </source>
</evidence>
<evidence type="ECO:0000256" key="4">
    <source>
        <dbReference type="ARBA" id="ARBA00022692"/>
    </source>
</evidence>
<reference evidence="18" key="1">
    <citation type="submission" date="2021-02" db="EMBL/GenBank/DDBJ databases">
        <authorList>
            <person name="Nowell W R."/>
        </authorList>
    </citation>
    <scope>NUCLEOTIDE SEQUENCE</scope>
    <source>
        <strain evidence="18">Ploen Becks lab</strain>
    </source>
</reference>
<evidence type="ECO:0000256" key="6">
    <source>
        <dbReference type="ARBA" id="ARBA00023054"/>
    </source>
</evidence>
<keyword evidence="8 15" id="KW-0472">Membrane</keyword>
<dbReference type="InterPro" id="IPR001508">
    <property type="entry name" value="Iono_Glu_rcpt_met"/>
</dbReference>
<comment type="caution">
    <text evidence="18">The sequence shown here is derived from an EMBL/GenBank/DDBJ whole genome shotgun (WGS) entry which is preliminary data.</text>
</comment>
<evidence type="ECO:0000256" key="9">
    <source>
        <dbReference type="ARBA" id="ARBA00023170"/>
    </source>
</evidence>
<keyword evidence="6" id="KW-0175">Coiled coil</keyword>
<evidence type="ECO:0000256" key="15">
    <source>
        <dbReference type="SAM" id="Phobius"/>
    </source>
</evidence>
<feature type="domain" description="Solute-binding protein family 3/N-terminal" evidence="16">
    <location>
        <begin position="363"/>
        <end position="700"/>
    </location>
</feature>
<dbReference type="InterPro" id="IPR015683">
    <property type="entry name" value="Ionotropic_Glu_rcpt"/>
</dbReference>
<keyword evidence="2" id="KW-0813">Transport</keyword>
<dbReference type="FunFam" id="3.40.190.10:FF:000078">
    <property type="entry name" value="glutamate receptor ionotropic, NMDA 3B"/>
    <property type="match status" value="1"/>
</dbReference>
<dbReference type="GO" id="GO:0038023">
    <property type="term" value="F:signaling receptor activity"/>
    <property type="evidence" value="ECO:0007669"/>
    <property type="project" value="InterPro"/>
</dbReference>
<keyword evidence="9" id="KW-0675">Receptor</keyword>
<sequence length="990" mass="115359">MESNQASKTSKIKLGFIIEDTQILSEKLKYHQTQFIKINPTIDSILNIIKFFRSLNNLENINIYASNLKDIEMFNQRKKTLKDPNNFQYNIENINSLINSLLKLDSLNEPNNLSSLKNFIILEKFFYSNDLVVFKCSLDKLYTSLKIYHELRNKYFNITFTRDLIWIPENSIFSHDEIELSKINRLGHIFRIYILSWTFNIDHFINKLSHKTTSINDLIETSLFSLKLLNRNLNNIKIDYEFIFKSQKMYLLDPLSNTDRFDKTFLLKNIKEEDKISKRSYRIVTSQIEPFVIISQLDENFGFKGGCNDGIPCLSIESDYNFYKTENSSLNQSERIKSLLYNSEIINLIKKSKNKSDYSGLVKTKCCTGYMINLLQRLSNDLNFEFEIYFSHDKKYEKDTSKWDEAIEHLNSRIAHIVAGPFSITEDRAANIDFSVPFLYSGYSLLIKQEKKGVDDLWMFMRPFTYLHWALLALFGLISAVSLALLEFNSPFGLNPNGRQRARNYTLGSAISMVISLMFMHTMPAKSPKSWAGKWTQNFIASFALIFIATYTAKMASILSAGQDGRSYKGLDDRELLALKRGYLHSSSIESHMCKNSKQIYQSHCKNSITLQTDDDGIRSVLNGTLDVYISDHLLLNYLRFKQTNCDLQITGEDFATTGYALALSKLMNAKEKNEINIQLLEYYETGYLDELYNKWFNKRIKCNRKPSDDKIRIDVDQYKGVFAYLGMGFLAAVLVLLLEQALYKWTIPFLRDKPKKSSWKSLRLMFISQRFYRIVHSEEYYDASHSAKEFINVFRRRDFEAIFQKSFRKKQLESLHGSQLRKRPKLWALIEASTERRSRDLMNQLSTESDEDEKTKKILQAQGEIDLANLPRDKIVIVKYDDTTNETDKKRLSLIEDSDEIHDSVSELDLFINKLHNRNKLCKEKSIFYVDETVSDEDFIENEKTFLEIVKSEDSMASYDSLLGLKSNISINHLDPDLKFIDSKKSSLN</sequence>
<evidence type="ECO:0000256" key="7">
    <source>
        <dbReference type="ARBA" id="ARBA00023065"/>
    </source>
</evidence>
<dbReference type="GO" id="GO:0043226">
    <property type="term" value="C:organelle"/>
    <property type="evidence" value="ECO:0007669"/>
    <property type="project" value="UniProtKB-ARBA"/>
</dbReference>
<feature type="binding site" evidence="13">
    <location>
        <position position="428"/>
    </location>
    <ligand>
        <name>L-glutamate</name>
        <dbReference type="ChEBI" id="CHEBI:29985"/>
    </ligand>
</feature>
<feature type="domain" description="Ionotropic glutamate receptor C-terminal" evidence="17">
    <location>
        <begin position="355"/>
        <end position="699"/>
    </location>
</feature>
<feature type="transmembrane region" description="Helical" evidence="15">
    <location>
        <begin position="466"/>
        <end position="485"/>
    </location>
</feature>
<dbReference type="Proteomes" id="UP000663879">
    <property type="component" value="Unassembled WGS sequence"/>
</dbReference>
<evidence type="ECO:0000313" key="19">
    <source>
        <dbReference type="Proteomes" id="UP000663879"/>
    </source>
</evidence>
<feature type="binding site" evidence="13">
    <location>
        <position position="423"/>
    </location>
    <ligand>
        <name>L-glutamate</name>
        <dbReference type="ChEBI" id="CHEBI:29985"/>
    </ligand>
</feature>
<organism evidence="18 19">
    <name type="scientific">Brachionus calyciflorus</name>
    <dbReference type="NCBI Taxonomy" id="104777"/>
    <lineage>
        <taxon>Eukaryota</taxon>
        <taxon>Metazoa</taxon>
        <taxon>Spiralia</taxon>
        <taxon>Gnathifera</taxon>
        <taxon>Rotifera</taxon>
        <taxon>Eurotatoria</taxon>
        <taxon>Monogononta</taxon>
        <taxon>Pseudotrocha</taxon>
        <taxon>Ploima</taxon>
        <taxon>Brachionidae</taxon>
        <taxon>Brachionus</taxon>
    </lineage>
</organism>
<evidence type="ECO:0000256" key="5">
    <source>
        <dbReference type="ARBA" id="ARBA00022989"/>
    </source>
</evidence>
<feature type="transmembrane region" description="Helical" evidence="15">
    <location>
        <begin position="722"/>
        <end position="744"/>
    </location>
</feature>
<accession>A0A813S4D8</accession>
<evidence type="ECO:0000256" key="11">
    <source>
        <dbReference type="ARBA" id="ARBA00023286"/>
    </source>
</evidence>
<keyword evidence="4 15" id="KW-0812">Transmembrane</keyword>
<evidence type="ECO:0000256" key="14">
    <source>
        <dbReference type="PIRSR" id="PIRSR601508-3"/>
    </source>
</evidence>
<dbReference type="AlphaFoldDB" id="A0A813S4D8"/>
<keyword evidence="10" id="KW-0325">Glycoprotein</keyword>
<dbReference type="EMBL" id="CAJNOC010000666">
    <property type="protein sequence ID" value="CAF0789405.1"/>
    <property type="molecule type" value="Genomic_DNA"/>
</dbReference>
<evidence type="ECO:0000256" key="12">
    <source>
        <dbReference type="ARBA" id="ARBA00023303"/>
    </source>
</evidence>
<evidence type="ECO:0000313" key="18">
    <source>
        <dbReference type="EMBL" id="CAF0789405.1"/>
    </source>
</evidence>
<evidence type="ECO:0000256" key="13">
    <source>
        <dbReference type="PIRSR" id="PIRSR601508-1"/>
    </source>
</evidence>
<feature type="transmembrane region" description="Helical" evidence="15">
    <location>
        <begin position="535"/>
        <end position="553"/>
    </location>
</feature>
<dbReference type="SMART" id="SM00079">
    <property type="entry name" value="PBPe"/>
    <property type="match status" value="1"/>
</dbReference>
<feature type="disulfide bond" evidence="14">
    <location>
        <begin position="646"/>
        <end position="703"/>
    </location>
</feature>
<dbReference type="GO" id="GO:0005886">
    <property type="term" value="C:plasma membrane"/>
    <property type="evidence" value="ECO:0007669"/>
    <property type="project" value="UniProtKB-SubCell"/>
</dbReference>
<feature type="transmembrane region" description="Helical" evidence="15">
    <location>
        <begin position="505"/>
        <end position="523"/>
    </location>
</feature>
<feature type="binding site" evidence="13">
    <location>
        <position position="421"/>
    </location>
    <ligand>
        <name>L-glutamate</name>
        <dbReference type="ChEBI" id="CHEBI:29985"/>
    </ligand>
</feature>
<dbReference type="InterPro" id="IPR001320">
    <property type="entry name" value="Iontro_rcpt_C"/>
</dbReference>
<dbReference type="SMART" id="SM00062">
    <property type="entry name" value="PBPb"/>
    <property type="match status" value="1"/>
</dbReference>
<evidence type="ECO:0000256" key="1">
    <source>
        <dbReference type="ARBA" id="ARBA00004651"/>
    </source>
</evidence>
<keyword evidence="14" id="KW-1015">Disulfide bond</keyword>
<feature type="binding site" evidence="13">
    <location>
        <position position="588"/>
    </location>
    <ligand>
        <name>L-glutamate</name>
        <dbReference type="ChEBI" id="CHEBI:29985"/>
    </ligand>
</feature>
<gene>
    <name evidence="18" type="ORF">OXX778_LOCUS5889</name>
</gene>
<keyword evidence="5 15" id="KW-1133">Transmembrane helix</keyword>
<evidence type="ECO:0000256" key="2">
    <source>
        <dbReference type="ARBA" id="ARBA00022448"/>
    </source>
</evidence>
<keyword evidence="19" id="KW-1185">Reference proteome</keyword>
<keyword evidence="12" id="KW-0407">Ion channel</keyword>
<keyword evidence="11" id="KW-1071">Ligand-gated ion channel</keyword>
<dbReference type="PRINTS" id="PR00177">
    <property type="entry name" value="NMDARECEPTOR"/>
</dbReference>
<dbReference type="InterPro" id="IPR019594">
    <property type="entry name" value="Glu/Gly-bd"/>
</dbReference>
<dbReference type="InterPro" id="IPR001638">
    <property type="entry name" value="Solute-binding_3/MltF_N"/>
</dbReference>
<name>A0A813S4D8_9BILA</name>
<dbReference type="PANTHER" id="PTHR18966">
    <property type="entry name" value="IONOTROPIC GLUTAMATE RECEPTOR"/>
    <property type="match status" value="1"/>
</dbReference>